<protein>
    <submittedName>
        <fullName evidence="2">Uncharacterized protein</fullName>
    </submittedName>
</protein>
<dbReference type="Proteomes" id="UP000324897">
    <property type="component" value="Unassembled WGS sequence"/>
</dbReference>
<evidence type="ECO:0000256" key="1">
    <source>
        <dbReference type="SAM" id="MobiDB-lite"/>
    </source>
</evidence>
<gene>
    <name evidence="2" type="ORF">EJB05_17941</name>
</gene>
<name>A0A5J9VKB1_9POAL</name>
<reference evidence="2 3" key="1">
    <citation type="journal article" date="2019" name="Sci. Rep.">
        <title>A high-quality genome of Eragrostis curvula grass provides insights into Poaceae evolution and supports new strategies to enhance forage quality.</title>
        <authorList>
            <person name="Carballo J."/>
            <person name="Santos B.A.C.M."/>
            <person name="Zappacosta D."/>
            <person name="Garbus I."/>
            <person name="Selva J.P."/>
            <person name="Gallo C.A."/>
            <person name="Diaz A."/>
            <person name="Albertini E."/>
            <person name="Caccamo M."/>
            <person name="Echenique V."/>
        </authorList>
    </citation>
    <scope>NUCLEOTIDE SEQUENCE [LARGE SCALE GENOMIC DNA]</scope>
    <source>
        <strain evidence="3">cv. Victoria</strain>
        <tissue evidence="2">Leaf</tissue>
    </source>
</reference>
<evidence type="ECO:0000313" key="3">
    <source>
        <dbReference type="Proteomes" id="UP000324897"/>
    </source>
</evidence>
<keyword evidence="3" id="KW-1185">Reference proteome</keyword>
<dbReference type="Gramene" id="TVU36031">
    <property type="protein sequence ID" value="TVU36031"/>
    <property type="gene ID" value="EJB05_17941"/>
</dbReference>
<accession>A0A5J9VKB1</accession>
<organism evidence="2 3">
    <name type="scientific">Eragrostis curvula</name>
    <name type="common">weeping love grass</name>
    <dbReference type="NCBI Taxonomy" id="38414"/>
    <lineage>
        <taxon>Eukaryota</taxon>
        <taxon>Viridiplantae</taxon>
        <taxon>Streptophyta</taxon>
        <taxon>Embryophyta</taxon>
        <taxon>Tracheophyta</taxon>
        <taxon>Spermatophyta</taxon>
        <taxon>Magnoliopsida</taxon>
        <taxon>Liliopsida</taxon>
        <taxon>Poales</taxon>
        <taxon>Poaceae</taxon>
        <taxon>PACMAD clade</taxon>
        <taxon>Chloridoideae</taxon>
        <taxon>Eragrostideae</taxon>
        <taxon>Eragrostidinae</taxon>
        <taxon>Eragrostis</taxon>
    </lineage>
</organism>
<dbReference type="EMBL" id="RWGY01000009">
    <property type="protein sequence ID" value="TVU36031.1"/>
    <property type="molecule type" value="Genomic_DNA"/>
</dbReference>
<comment type="caution">
    <text evidence="2">The sequence shown here is derived from an EMBL/GenBank/DDBJ whole genome shotgun (WGS) entry which is preliminary data.</text>
</comment>
<feature type="non-terminal residue" evidence="2">
    <location>
        <position position="1"/>
    </location>
</feature>
<evidence type="ECO:0000313" key="2">
    <source>
        <dbReference type="EMBL" id="TVU36031.1"/>
    </source>
</evidence>
<proteinExistence type="predicted"/>
<sequence>TAVAQTSPARPVVFLPCSKSSRRRRPAIAASPRQRRPCPAPVQHCGDDERDDECASAQFAFAASIRSLGPSPLPLTRATDSRGAHWQNIAATAFPWIRIQPELPNISLSHPPPSRPSLGQRNAMEQRNFRNSPFRPPPPLPAIEALPMLGEGPPAPSSPLLCRRCSPSSRLRLLQPCPDELPSIVWTLVHSTNSTPTTCTPLAASQLRRAAIAFAVPPLQSIPGDETTTGR</sequence>
<dbReference type="AlphaFoldDB" id="A0A5J9VKB1"/>
<feature type="region of interest" description="Disordered" evidence="1">
    <location>
        <begin position="14"/>
        <end position="50"/>
    </location>
</feature>